<dbReference type="STRING" id="402676.B6JV83"/>
<dbReference type="GO" id="GO:0005096">
    <property type="term" value="F:GTPase activator activity"/>
    <property type="evidence" value="ECO:0000318"/>
    <property type="project" value="GO_Central"/>
</dbReference>
<gene>
    <name evidence="2" type="ORF">SJAG_00289</name>
</gene>
<name>B6JV83_SCHJY</name>
<dbReference type="EMBL" id="KE651166">
    <property type="protein sequence ID" value="EEB05284.1"/>
    <property type="molecule type" value="Genomic_DNA"/>
</dbReference>
<dbReference type="OrthoDB" id="5311733at2759"/>
<sequence length="1297" mass="149232">MKSGDPQQWISAVSSANSENSRLNCLKKIKSDDQLCRLLPATLVWENTKDVVEVRAPSSIKHAVLRVWTKMIECQKYLPLDDRLRMYHSVTQISAVDDLPDAIEVLIMITSQGSDINEIACDITKLLTHWFIVIFHKIDALRSHSHLNGKAKAFLRTLTQSFYQLLLLFTNIVRLRFYLLEELDVSAMVANCVWMCKNTTKENDIEMAFSLIGYIISYGYIATSVLPSVVEVLCRAKSGLIKSSQTAHSLIDKLFRSRMKYHAFRSLMQLVDSPTETSTIAIIGAIRILGAYVVRPPETVYCERNMIFEFFLKAMESNSLRVALEASRSLFDALGDRHVLKKLSPEDWKLFVSVLLRSTSYLPHSLNYKNRSIQEKENVLDMLAAYNMKLIFVIKECYEQRPTYPVPYDEFYQLLKVSLPYMDKELHGLFFEIISKFRILFPSKPDWLDDQKLLMQQYMNSKLDANDKMAIIDVFNESLFHAPEHLRDELFRITLIPLLRTLKKESRQHVLDKIFQSVCDSSILFSSDIFQTVSKELTSIVRDPPSAALQYCCIQTLMSMLFLYVLPPTFKASLLETLANVVSEVSIPLKFRILPLITLLQLRVSTTNYLFVNPVPAESRLLFEFDALPIIWYAPNKTKFSHQQLLRDLDFSKLDVLQEYPLKVNTTGSQSDELLTFPVHIWMQSIIRFQKTETNWNVLKYAIMNFANQLRSMSLFKNDAEGLQLVFSFISEVIQGEKVLSAQAPSSKDVQLMMVTVSEFLSVLMIYKDVLREDVKEQFFLLLNSLIGHSEKAVESCIDALIINIYEMPSHSLKYLPKFFTRIISADISERTLVNFLRLLHVVGNSSLLGRGLPFATIKEICLFCFSIVANRKQILHNAKGLMDPGTRVFSLYIVSFCYQIVTNMFLSCPLQDRAELSQFLLNQLLSGDDSRFLEPYEVVFYEFLLSFTYSNELVADTSKYEYIDFDPSAMLWLYRGCVITILQTDEELFKLQVRRMSGVQTYAISRTVHSPQTSSSRYVHLKHSPTKHLLFTSNLDETTPSHIFGELIHTPETAKTEEPVLLDNRDESTLQLLDRLDATVVRPVVHVAVAFANTDAKHANVTVGWQVFHRLLESLGSKTLNPNDQGATYFWKSKMSNIVFHQIDIEKDAFPSALYSAFLVFGTDDLVNKLAQKLSRCNVPVLLKVSLDSHLDNLAMFDTLFHMRIQLITTGLDLAHQGFWKFNQIVSVHSLPAILHSFIMDIGLYQSVSENFYYVHPWLERQKCLESLYKLYNKRIDRSVYMKQSQKETLDFTLYL</sequence>
<keyword evidence="3" id="KW-1185">Reference proteome</keyword>
<dbReference type="GO" id="GO:0032007">
    <property type="term" value="P:negative regulation of TOR signaling"/>
    <property type="evidence" value="ECO:0000318"/>
    <property type="project" value="GO_Central"/>
</dbReference>
<dbReference type="PANTHER" id="PTHR10063:SF12">
    <property type="entry name" value="GTPASE ACTIVATING PROTEIN"/>
    <property type="match status" value="1"/>
</dbReference>
<dbReference type="eggNOG" id="KOG3687">
    <property type="taxonomic scope" value="Eukaryota"/>
</dbReference>
<dbReference type="VEuPathDB" id="FungiDB:SJAG_00289"/>
<reference evidence="2 3" key="1">
    <citation type="journal article" date="2011" name="Science">
        <title>Comparative functional genomics of the fission yeasts.</title>
        <authorList>
            <person name="Rhind N."/>
            <person name="Chen Z."/>
            <person name="Yassour M."/>
            <person name="Thompson D.A."/>
            <person name="Haas B.J."/>
            <person name="Habib N."/>
            <person name="Wapinski I."/>
            <person name="Roy S."/>
            <person name="Lin M.F."/>
            <person name="Heiman D.I."/>
            <person name="Young S.K."/>
            <person name="Furuya K."/>
            <person name="Guo Y."/>
            <person name="Pidoux A."/>
            <person name="Chen H.M."/>
            <person name="Robbertse B."/>
            <person name="Goldberg J.M."/>
            <person name="Aoki K."/>
            <person name="Bayne E.H."/>
            <person name="Berlin A.M."/>
            <person name="Desjardins C.A."/>
            <person name="Dobbs E."/>
            <person name="Dukaj L."/>
            <person name="Fan L."/>
            <person name="FitzGerald M.G."/>
            <person name="French C."/>
            <person name="Gujja S."/>
            <person name="Hansen K."/>
            <person name="Keifenheim D."/>
            <person name="Levin J.Z."/>
            <person name="Mosher R.A."/>
            <person name="Mueller C.A."/>
            <person name="Pfiffner J."/>
            <person name="Priest M."/>
            <person name="Russ C."/>
            <person name="Smialowska A."/>
            <person name="Swoboda P."/>
            <person name="Sykes S.M."/>
            <person name="Vaughn M."/>
            <person name="Vengrova S."/>
            <person name="Yoder R."/>
            <person name="Zeng Q."/>
            <person name="Allshire R."/>
            <person name="Baulcombe D."/>
            <person name="Birren B.W."/>
            <person name="Brown W."/>
            <person name="Ekwall K."/>
            <person name="Kellis M."/>
            <person name="Leatherwood J."/>
            <person name="Levin H."/>
            <person name="Margalit H."/>
            <person name="Martienssen R."/>
            <person name="Nieduszynski C.A."/>
            <person name="Spatafora J.W."/>
            <person name="Friedman N."/>
            <person name="Dalgaard J.Z."/>
            <person name="Baumann P."/>
            <person name="Niki H."/>
            <person name="Regev A."/>
            <person name="Nusbaum C."/>
        </authorList>
    </citation>
    <scope>NUCLEOTIDE SEQUENCE [LARGE SCALE GENOMIC DNA]</scope>
    <source>
        <strain evidence="3">yFS275 / FY16936</strain>
    </source>
</reference>
<evidence type="ECO:0000313" key="3">
    <source>
        <dbReference type="Proteomes" id="UP000001744"/>
    </source>
</evidence>
<dbReference type="InterPro" id="IPR024584">
    <property type="entry name" value="Tuberin_N"/>
</dbReference>
<dbReference type="Proteomes" id="UP000001744">
    <property type="component" value="Unassembled WGS sequence"/>
</dbReference>
<dbReference type="OMA" id="ATRFLMN"/>
<organism evidence="2 3">
    <name type="scientific">Schizosaccharomyces japonicus (strain yFS275 / FY16936)</name>
    <name type="common">Fission yeast</name>
    <dbReference type="NCBI Taxonomy" id="402676"/>
    <lineage>
        <taxon>Eukaryota</taxon>
        <taxon>Fungi</taxon>
        <taxon>Dikarya</taxon>
        <taxon>Ascomycota</taxon>
        <taxon>Taphrinomycotina</taxon>
        <taxon>Schizosaccharomycetes</taxon>
        <taxon>Schizosaccharomycetales</taxon>
        <taxon>Schizosaccharomycetaceae</taxon>
        <taxon>Schizosaccharomyces</taxon>
    </lineage>
</organism>
<dbReference type="InterPro" id="IPR027107">
    <property type="entry name" value="Tuberin/Ral-act_asu"/>
</dbReference>
<dbReference type="PANTHER" id="PTHR10063">
    <property type="entry name" value="TUBERIN"/>
    <property type="match status" value="1"/>
</dbReference>
<dbReference type="HOGENOM" id="CLU_261985_0_0_1"/>
<accession>B6JV83</accession>
<dbReference type="GO" id="GO:0005634">
    <property type="term" value="C:nucleus"/>
    <property type="evidence" value="ECO:0007669"/>
    <property type="project" value="InterPro"/>
</dbReference>
<dbReference type="JaponicusDB" id="SJAG_00289"/>
<protein>
    <submittedName>
        <fullName evidence="2">GTPase activating protein</fullName>
    </submittedName>
</protein>
<feature type="domain" description="Tuberin N-terminal" evidence="1">
    <location>
        <begin position="20"/>
        <end position="475"/>
    </location>
</feature>
<dbReference type="GeneID" id="7049602"/>
<dbReference type="GO" id="GO:0033596">
    <property type="term" value="C:TSC1-TSC2 complex"/>
    <property type="evidence" value="ECO:0000318"/>
    <property type="project" value="GO_Central"/>
</dbReference>
<dbReference type="GO" id="GO:0005737">
    <property type="term" value="C:cytoplasm"/>
    <property type="evidence" value="ECO:0000318"/>
    <property type="project" value="GO_Central"/>
</dbReference>
<dbReference type="RefSeq" id="XP_002171577.1">
    <property type="nucleotide sequence ID" value="XM_002171541.2"/>
</dbReference>
<evidence type="ECO:0000259" key="1">
    <source>
        <dbReference type="Pfam" id="PF11864"/>
    </source>
</evidence>
<evidence type="ECO:0000313" key="2">
    <source>
        <dbReference type="EMBL" id="EEB05284.1"/>
    </source>
</evidence>
<dbReference type="Pfam" id="PF11864">
    <property type="entry name" value="DUF3384"/>
    <property type="match status" value="1"/>
</dbReference>
<proteinExistence type="predicted"/>